<gene>
    <name evidence="1" type="ORF">VM1G_04720</name>
</gene>
<dbReference type="AlphaFoldDB" id="A0A194VZW2"/>
<evidence type="ECO:0000313" key="2">
    <source>
        <dbReference type="Proteomes" id="UP000078559"/>
    </source>
</evidence>
<keyword evidence="2" id="KW-1185">Reference proteome</keyword>
<reference evidence="1" key="1">
    <citation type="submission" date="2014-12" db="EMBL/GenBank/DDBJ databases">
        <title>Genome Sequence of Valsa Canker Pathogens Uncovers a Specific Adaption of Colonization on Woody Bark.</title>
        <authorList>
            <person name="Yin Z."/>
            <person name="Liu H."/>
            <person name="Gao X."/>
            <person name="Li Z."/>
            <person name="Song N."/>
            <person name="Ke X."/>
            <person name="Dai Q."/>
            <person name="Wu Y."/>
            <person name="Sun Y."/>
            <person name="Xu J.-R."/>
            <person name="Kang Z.K."/>
            <person name="Wang L."/>
            <person name="Huang L."/>
        </authorList>
    </citation>
    <scope>NUCLEOTIDE SEQUENCE [LARGE SCALE GENOMIC DNA]</scope>
    <source>
        <strain evidence="1">03-8</strain>
    </source>
</reference>
<protein>
    <submittedName>
        <fullName evidence="1">Uncharacterized protein</fullName>
    </submittedName>
</protein>
<proteinExistence type="predicted"/>
<organism evidence="1 2">
    <name type="scientific">Cytospora mali</name>
    <name type="common">Apple Valsa canker fungus</name>
    <name type="synonym">Valsa mali</name>
    <dbReference type="NCBI Taxonomy" id="578113"/>
    <lineage>
        <taxon>Eukaryota</taxon>
        <taxon>Fungi</taxon>
        <taxon>Dikarya</taxon>
        <taxon>Ascomycota</taxon>
        <taxon>Pezizomycotina</taxon>
        <taxon>Sordariomycetes</taxon>
        <taxon>Sordariomycetidae</taxon>
        <taxon>Diaporthales</taxon>
        <taxon>Cytosporaceae</taxon>
        <taxon>Cytospora</taxon>
    </lineage>
</organism>
<evidence type="ECO:0000313" key="1">
    <source>
        <dbReference type="EMBL" id="KUI69557.1"/>
    </source>
</evidence>
<dbReference type="EMBL" id="CM003102">
    <property type="protein sequence ID" value="KUI69557.1"/>
    <property type="molecule type" value="Genomic_DNA"/>
</dbReference>
<dbReference type="Proteomes" id="UP000078559">
    <property type="component" value="Chromosome 5"/>
</dbReference>
<accession>A0A194VZW2</accession>
<name>A0A194VZW2_CYTMA</name>
<sequence>MTDEVRVSYPSSSSTHYHQSNFTTSNLHEKHYTQTFAMKFSLLTFVFAFGTAIAAPTPTKREYSAEVQDAAKNLIDVISDLDYYKRAVTKRAEYSTDVQDAAKNLIDVISDLDYYKRSETKDSAELMAAVQNMINYVSGAEYDASFGPEACASGQEAATILLDGIASS</sequence>